<dbReference type="Proteomes" id="UP000540685">
    <property type="component" value="Unassembled WGS sequence"/>
</dbReference>
<dbReference type="AlphaFoldDB" id="A0A7W9ME86"/>
<dbReference type="CDD" id="cd00448">
    <property type="entry name" value="YjgF_YER057c_UK114_family"/>
    <property type="match status" value="1"/>
</dbReference>
<comment type="caution">
    <text evidence="2">The sequence shown here is derived from an EMBL/GenBank/DDBJ whole genome shotgun (WGS) entry which is preliminary data.</text>
</comment>
<reference evidence="2 3" key="1">
    <citation type="submission" date="2020-08" db="EMBL/GenBank/DDBJ databases">
        <title>Sequencing the genomes of 1000 actinobacteria strains.</title>
        <authorList>
            <person name="Klenk H.-P."/>
        </authorList>
    </citation>
    <scope>NUCLEOTIDE SEQUENCE [LARGE SCALE GENOMIC DNA]</scope>
    <source>
        <strain evidence="2 3">DSM 46887</strain>
    </source>
</reference>
<organism evidence="2 3">
    <name type="scientific">Streptosporangium becharense</name>
    <dbReference type="NCBI Taxonomy" id="1816182"/>
    <lineage>
        <taxon>Bacteria</taxon>
        <taxon>Bacillati</taxon>
        <taxon>Actinomycetota</taxon>
        <taxon>Actinomycetes</taxon>
        <taxon>Streptosporangiales</taxon>
        <taxon>Streptosporangiaceae</taxon>
        <taxon>Streptosporangium</taxon>
    </lineage>
</organism>
<evidence type="ECO:0000313" key="3">
    <source>
        <dbReference type="Proteomes" id="UP000540685"/>
    </source>
</evidence>
<dbReference type="GO" id="GO:0019239">
    <property type="term" value="F:deaminase activity"/>
    <property type="evidence" value="ECO:0007669"/>
    <property type="project" value="TreeGrafter"/>
</dbReference>
<name>A0A7W9ME86_9ACTN</name>
<dbReference type="InterPro" id="IPR035959">
    <property type="entry name" value="RutC-like_sf"/>
</dbReference>
<dbReference type="PANTHER" id="PTHR11803">
    <property type="entry name" value="2-IMINOBUTANOATE/2-IMINOPROPANOATE DEAMINASE RIDA"/>
    <property type="match status" value="1"/>
</dbReference>
<dbReference type="GO" id="GO:0005829">
    <property type="term" value="C:cytosol"/>
    <property type="evidence" value="ECO:0007669"/>
    <property type="project" value="TreeGrafter"/>
</dbReference>
<evidence type="ECO:0000256" key="1">
    <source>
        <dbReference type="ARBA" id="ARBA00010552"/>
    </source>
</evidence>
<protein>
    <submittedName>
        <fullName evidence="2">Enamine deaminase RidA (YjgF/YER057c/UK114 family)</fullName>
    </submittedName>
</protein>
<gene>
    <name evidence="2" type="ORF">F4562_000273</name>
</gene>
<dbReference type="RefSeq" id="WP_184546277.1">
    <property type="nucleotide sequence ID" value="NZ_JACHMP010000001.1"/>
</dbReference>
<proteinExistence type="inferred from homology"/>
<dbReference type="Gene3D" id="3.30.1330.40">
    <property type="entry name" value="RutC-like"/>
    <property type="match status" value="1"/>
</dbReference>
<accession>A0A7W9ME86</accession>
<evidence type="ECO:0000313" key="2">
    <source>
        <dbReference type="EMBL" id="MBB5817211.1"/>
    </source>
</evidence>
<sequence>MRQHHLRPDGLPPTNGYSHVVVHDGPGVLVSGQVPLDRDGNLVGAGDAERQITQVFTNLATALAAAGVGMRDVVKLTVYLTDRADLAAFRRVRDRYIDTSRPPACSLVFVQGLVSPDFRVEIDALAAR</sequence>
<dbReference type="Pfam" id="PF01042">
    <property type="entry name" value="Ribonuc_L-PSP"/>
    <property type="match status" value="1"/>
</dbReference>
<dbReference type="PANTHER" id="PTHR11803:SF58">
    <property type="entry name" value="PROTEIN HMF1-RELATED"/>
    <property type="match status" value="1"/>
</dbReference>
<dbReference type="EMBL" id="JACHMP010000001">
    <property type="protein sequence ID" value="MBB5817211.1"/>
    <property type="molecule type" value="Genomic_DNA"/>
</dbReference>
<comment type="similarity">
    <text evidence="1">Belongs to the RutC family.</text>
</comment>
<dbReference type="SUPFAM" id="SSF55298">
    <property type="entry name" value="YjgF-like"/>
    <property type="match status" value="1"/>
</dbReference>
<dbReference type="InterPro" id="IPR006175">
    <property type="entry name" value="YjgF/YER057c/UK114"/>
</dbReference>
<keyword evidence="3" id="KW-1185">Reference proteome</keyword>